<evidence type="ECO:0000313" key="2">
    <source>
        <dbReference type="Proteomes" id="UP000319143"/>
    </source>
</evidence>
<accession>A0A5C6DT83</accession>
<gene>
    <name evidence="1" type="ORF">Poly41_13560</name>
</gene>
<dbReference type="AlphaFoldDB" id="A0A5C6DT83"/>
<reference evidence="1 2" key="1">
    <citation type="submission" date="2019-02" db="EMBL/GenBank/DDBJ databases">
        <title>Deep-cultivation of Planctomycetes and their phenomic and genomic characterization uncovers novel biology.</title>
        <authorList>
            <person name="Wiegand S."/>
            <person name="Jogler M."/>
            <person name="Boedeker C."/>
            <person name="Pinto D."/>
            <person name="Vollmers J."/>
            <person name="Rivas-Marin E."/>
            <person name="Kohn T."/>
            <person name="Peeters S.H."/>
            <person name="Heuer A."/>
            <person name="Rast P."/>
            <person name="Oberbeckmann S."/>
            <person name="Bunk B."/>
            <person name="Jeske O."/>
            <person name="Meyerdierks A."/>
            <person name="Storesund J.E."/>
            <person name="Kallscheuer N."/>
            <person name="Luecker S."/>
            <person name="Lage O.M."/>
            <person name="Pohl T."/>
            <person name="Merkel B.J."/>
            <person name="Hornburger P."/>
            <person name="Mueller R.-W."/>
            <person name="Bruemmer F."/>
            <person name="Labrenz M."/>
            <person name="Spormann A.M."/>
            <person name="Op Den Camp H."/>
            <person name="Overmann J."/>
            <person name="Amann R."/>
            <person name="Jetten M.S.M."/>
            <person name="Mascher T."/>
            <person name="Medema M.H."/>
            <person name="Devos D.P."/>
            <person name="Kaster A.-K."/>
            <person name="Ovreas L."/>
            <person name="Rohde M."/>
            <person name="Galperin M.Y."/>
            <person name="Jogler C."/>
        </authorList>
    </citation>
    <scope>NUCLEOTIDE SEQUENCE [LARGE SCALE GENOMIC DNA]</scope>
    <source>
        <strain evidence="1 2">Poly41</strain>
    </source>
</reference>
<organism evidence="1 2">
    <name type="scientific">Novipirellula artificiosorum</name>
    <dbReference type="NCBI Taxonomy" id="2528016"/>
    <lineage>
        <taxon>Bacteria</taxon>
        <taxon>Pseudomonadati</taxon>
        <taxon>Planctomycetota</taxon>
        <taxon>Planctomycetia</taxon>
        <taxon>Pirellulales</taxon>
        <taxon>Pirellulaceae</taxon>
        <taxon>Novipirellula</taxon>
    </lineage>
</organism>
<protein>
    <submittedName>
        <fullName evidence="1">Uncharacterized protein</fullName>
    </submittedName>
</protein>
<sequence>MRLSAEKMEATKASMERNVVSFFLKQRESGLSVGEVHSDPT</sequence>
<keyword evidence="2" id="KW-1185">Reference proteome</keyword>
<name>A0A5C6DT83_9BACT</name>
<dbReference type="EMBL" id="SJPV01000002">
    <property type="protein sequence ID" value="TWU40523.1"/>
    <property type="molecule type" value="Genomic_DNA"/>
</dbReference>
<dbReference type="Proteomes" id="UP000319143">
    <property type="component" value="Unassembled WGS sequence"/>
</dbReference>
<comment type="caution">
    <text evidence="1">The sequence shown here is derived from an EMBL/GenBank/DDBJ whole genome shotgun (WGS) entry which is preliminary data.</text>
</comment>
<evidence type="ECO:0000313" key="1">
    <source>
        <dbReference type="EMBL" id="TWU40523.1"/>
    </source>
</evidence>
<proteinExistence type="predicted"/>